<evidence type="ECO:0000256" key="1">
    <source>
        <dbReference type="SAM" id="MobiDB-lite"/>
    </source>
</evidence>
<keyword evidence="3" id="KW-1185">Reference proteome</keyword>
<sequence>MAGNHGRGRCRGVVQRSSPAHPSHDAVQQRGRVPSAVAVTHCRAGSARHEPAAAPAARVDGGGQQGRRVSGQGAARKWAAGRCPAA</sequence>
<evidence type="ECO:0000313" key="2">
    <source>
        <dbReference type="EMBL" id="CAD6243784.1"/>
    </source>
</evidence>
<feature type="compositionally biased region" description="Low complexity" evidence="1">
    <location>
        <begin position="66"/>
        <end position="76"/>
    </location>
</feature>
<organism evidence="2 3">
    <name type="scientific">Miscanthus lutarioriparius</name>
    <dbReference type="NCBI Taxonomy" id="422564"/>
    <lineage>
        <taxon>Eukaryota</taxon>
        <taxon>Viridiplantae</taxon>
        <taxon>Streptophyta</taxon>
        <taxon>Embryophyta</taxon>
        <taxon>Tracheophyta</taxon>
        <taxon>Spermatophyta</taxon>
        <taxon>Magnoliopsida</taxon>
        <taxon>Liliopsida</taxon>
        <taxon>Poales</taxon>
        <taxon>Poaceae</taxon>
        <taxon>PACMAD clade</taxon>
        <taxon>Panicoideae</taxon>
        <taxon>Andropogonodae</taxon>
        <taxon>Andropogoneae</taxon>
        <taxon>Saccharinae</taxon>
        <taxon>Miscanthus</taxon>
    </lineage>
</organism>
<accession>A0A811PF39</accession>
<reference evidence="2" key="1">
    <citation type="submission" date="2020-10" db="EMBL/GenBank/DDBJ databases">
        <authorList>
            <person name="Han B."/>
            <person name="Lu T."/>
            <person name="Zhao Q."/>
            <person name="Huang X."/>
            <person name="Zhao Y."/>
        </authorList>
    </citation>
    <scope>NUCLEOTIDE SEQUENCE</scope>
</reference>
<gene>
    <name evidence="2" type="ORF">NCGR_LOCUS28744</name>
</gene>
<name>A0A811PF39_9POAL</name>
<feature type="region of interest" description="Disordered" evidence="1">
    <location>
        <begin position="1"/>
        <end position="86"/>
    </location>
</feature>
<dbReference type="EMBL" id="CAJGYO010000007">
    <property type="protein sequence ID" value="CAD6243784.1"/>
    <property type="molecule type" value="Genomic_DNA"/>
</dbReference>
<comment type="caution">
    <text evidence="2">The sequence shown here is derived from an EMBL/GenBank/DDBJ whole genome shotgun (WGS) entry which is preliminary data.</text>
</comment>
<feature type="compositionally biased region" description="Basic residues" evidence="1">
    <location>
        <begin position="1"/>
        <end position="10"/>
    </location>
</feature>
<evidence type="ECO:0000313" key="3">
    <source>
        <dbReference type="Proteomes" id="UP000604825"/>
    </source>
</evidence>
<protein>
    <submittedName>
        <fullName evidence="2">Uncharacterized protein</fullName>
    </submittedName>
</protein>
<dbReference type="Proteomes" id="UP000604825">
    <property type="component" value="Unassembled WGS sequence"/>
</dbReference>
<proteinExistence type="predicted"/>
<dbReference type="AlphaFoldDB" id="A0A811PF39"/>